<feature type="region of interest" description="Disordered" evidence="1">
    <location>
        <begin position="1"/>
        <end position="425"/>
    </location>
</feature>
<protein>
    <recommendedName>
        <fullName evidence="4">Proteoglycan 4-like</fullName>
    </recommendedName>
</protein>
<feature type="region of interest" description="Disordered" evidence="1">
    <location>
        <begin position="579"/>
        <end position="598"/>
    </location>
</feature>
<feature type="compositionally biased region" description="Polar residues" evidence="1">
    <location>
        <begin position="343"/>
        <end position="362"/>
    </location>
</feature>
<feature type="compositionally biased region" description="Polar residues" evidence="1">
    <location>
        <begin position="134"/>
        <end position="158"/>
    </location>
</feature>
<feature type="compositionally biased region" description="Polar residues" evidence="1">
    <location>
        <begin position="86"/>
        <end position="127"/>
    </location>
</feature>
<feature type="region of interest" description="Disordered" evidence="1">
    <location>
        <begin position="476"/>
        <end position="518"/>
    </location>
</feature>
<dbReference type="PANTHER" id="PTHR33472">
    <property type="entry name" value="OS01G0106600 PROTEIN"/>
    <property type="match status" value="1"/>
</dbReference>
<gene>
    <name evidence="2" type="ORF">CMV_000554</name>
</gene>
<feature type="compositionally biased region" description="Basic and acidic residues" evidence="1">
    <location>
        <begin position="711"/>
        <end position="721"/>
    </location>
</feature>
<feature type="compositionally biased region" description="Polar residues" evidence="1">
    <location>
        <begin position="234"/>
        <end position="270"/>
    </location>
</feature>
<dbReference type="OrthoDB" id="1709592at2759"/>
<feature type="compositionally biased region" description="Polar residues" evidence="1">
    <location>
        <begin position="165"/>
        <end position="188"/>
    </location>
</feature>
<dbReference type="AlphaFoldDB" id="A0A8J4RWU0"/>
<accession>A0A8J4RWU0</accession>
<dbReference type="PANTHER" id="PTHR33472:SF24">
    <property type="entry name" value="VEGETATIVE CELL WALL PROTEIN GP1-LIKE"/>
    <property type="match status" value="1"/>
</dbReference>
<reference evidence="2" key="1">
    <citation type="submission" date="2020-03" db="EMBL/GenBank/DDBJ databases">
        <title>Castanea mollissima Vanexum genome sequencing.</title>
        <authorList>
            <person name="Staton M."/>
        </authorList>
    </citation>
    <scope>NUCLEOTIDE SEQUENCE</scope>
    <source>
        <tissue evidence="2">Leaf</tissue>
    </source>
</reference>
<feature type="compositionally biased region" description="Low complexity" evidence="1">
    <location>
        <begin position="189"/>
        <end position="224"/>
    </location>
</feature>
<dbReference type="Proteomes" id="UP000737018">
    <property type="component" value="Unassembled WGS sequence"/>
</dbReference>
<sequence>MAEQRQPFRFRLPWLSTPAAPAPRPATESQPRRPPVQTQTSTQPTTTTVPNQRPPFRPAGIAPAPQVTSQAQAPQRTEPQQPAPSRATTQPQVTSQPASTPSRSTTQPQVTSQPASTPSRSTTQTQAAVPPPSRATTQPQVTSQPASSPSRSTTQTQAAVPPPSHATNGSRVTSQLASPSRTTNQTRNVASLPSSPSRAAPQSRVASVPPSPSRTSQTQPASQTDPQPEAPPRLSSQPAGRTTSQPSSPSLKTTQVQPTGTTNSQPKIQESSQPTPTSTQSPSLTTTQVQPTGPTNSQPTIQKTSQPTPTSTQSPSSVSEQEPKPVVVSQPPSQEPQPKAQVPSETISKPQNHTPIVTSSQPDGVATQPIKVSPASIEATDTLAPTKKLDSKPLPEKESKESQVGKKVVQEKIEEEKKSGPAYEEPAKRTIAELVSSATAGLETQTKDLQSFVFQAKHKQHEEREETFERKETVVTTSSNAKQIKTSSSVHPKGRHTSIRSATQKPSAISSGGQVPPFQEEVTKDISRFVQKLASGHQMDENPVSIITLTGENRGATMHLNSELAEKEEAVHIHRGYKLNPDESINDTTDLEGSSKDKVSKENFPSWLHVNSNVQGINNSIVSDTSFTARSPGVHCALSPDQAASIKSNGKPELLETRKAEFNVTPAEKHTYEPTVKRRCLRGLFMESSDSDPDNPEKPRRHGCRYSCGDQKNKDRDIGVQ</sequence>
<feature type="compositionally biased region" description="Polar residues" evidence="1">
    <location>
        <begin position="66"/>
        <end position="80"/>
    </location>
</feature>
<comment type="caution">
    <text evidence="2">The sequence shown here is derived from an EMBL/GenBank/DDBJ whole genome shotgun (WGS) entry which is preliminary data.</text>
</comment>
<feature type="compositionally biased region" description="Basic and acidic residues" evidence="1">
    <location>
        <begin position="387"/>
        <end position="425"/>
    </location>
</feature>
<evidence type="ECO:0008006" key="4">
    <source>
        <dbReference type="Google" id="ProtNLM"/>
    </source>
</evidence>
<evidence type="ECO:0000256" key="1">
    <source>
        <dbReference type="SAM" id="MobiDB-lite"/>
    </source>
</evidence>
<feature type="compositionally biased region" description="Polar residues" evidence="1">
    <location>
        <begin position="478"/>
        <end position="490"/>
    </location>
</feature>
<name>A0A8J4RWU0_9ROSI</name>
<dbReference type="EMBL" id="JRKL02000032">
    <property type="protein sequence ID" value="KAF3976234.1"/>
    <property type="molecule type" value="Genomic_DNA"/>
</dbReference>
<proteinExistence type="predicted"/>
<feature type="compositionally biased region" description="Polar residues" evidence="1">
    <location>
        <begin position="499"/>
        <end position="513"/>
    </location>
</feature>
<keyword evidence="3" id="KW-1185">Reference proteome</keyword>
<feature type="compositionally biased region" description="Low complexity" evidence="1">
    <location>
        <begin position="35"/>
        <end position="51"/>
    </location>
</feature>
<evidence type="ECO:0000313" key="2">
    <source>
        <dbReference type="EMBL" id="KAF3976234.1"/>
    </source>
</evidence>
<feature type="compositionally biased region" description="Low complexity" evidence="1">
    <location>
        <begin position="271"/>
        <end position="339"/>
    </location>
</feature>
<organism evidence="2 3">
    <name type="scientific">Castanea mollissima</name>
    <name type="common">Chinese chestnut</name>
    <dbReference type="NCBI Taxonomy" id="60419"/>
    <lineage>
        <taxon>Eukaryota</taxon>
        <taxon>Viridiplantae</taxon>
        <taxon>Streptophyta</taxon>
        <taxon>Embryophyta</taxon>
        <taxon>Tracheophyta</taxon>
        <taxon>Spermatophyta</taxon>
        <taxon>Magnoliopsida</taxon>
        <taxon>eudicotyledons</taxon>
        <taxon>Gunneridae</taxon>
        <taxon>Pentapetalae</taxon>
        <taxon>rosids</taxon>
        <taxon>fabids</taxon>
        <taxon>Fagales</taxon>
        <taxon>Fagaceae</taxon>
        <taxon>Castanea</taxon>
    </lineage>
</organism>
<feature type="region of interest" description="Disordered" evidence="1">
    <location>
        <begin position="686"/>
        <end position="721"/>
    </location>
</feature>
<evidence type="ECO:0000313" key="3">
    <source>
        <dbReference type="Proteomes" id="UP000737018"/>
    </source>
</evidence>